<proteinExistence type="predicted"/>
<accession>A0A936ZJY6</accession>
<gene>
    <name evidence="1" type="ORF">JI739_02030</name>
</gene>
<dbReference type="RefSeq" id="WP_201682169.1">
    <property type="nucleotide sequence ID" value="NZ_JAEQNA010000001.1"/>
</dbReference>
<reference evidence="1" key="1">
    <citation type="submission" date="2021-01" db="EMBL/GenBank/DDBJ databases">
        <title>Ramlibacter sp. strain AW1 16S ribosomal RNA gene Genome sequencing and assembly.</title>
        <authorList>
            <person name="Kang M."/>
        </authorList>
    </citation>
    <scope>NUCLEOTIDE SEQUENCE</scope>
    <source>
        <strain evidence="1">AW1</strain>
    </source>
</reference>
<keyword evidence="2" id="KW-1185">Reference proteome</keyword>
<dbReference type="EMBL" id="JAEQNA010000001">
    <property type="protein sequence ID" value="MBL0419116.1"/>
    <property type="molecule type" value="Genomic_DNA"/>
</dbReference>
<dbReference type="AlphaFoldDB" id="A0A936ZJY6"/>
<protein>
    <submittedName>
        <fullName evidence="1">Uncharacterized protein</fullName>
    </submittedName>
</protein>
<evidence type="ECO:0000313" key="2">
    <source>
        <dbReference type="Proteomes" id="UP000613011"/>
    </source>
</evidence>
<organism evidence="1 2">
    <name type="scientific">Ramlibacter aurantiacus</name>
    <dbReference type="NCBI Taxonomy" id="2801330"/>
    <lineage>
        <taxon>Bacteria</taxon>
        <taxon>Pseudomonadati</taxon>
        <taxon>Pseudomonadota</taxon>
        <taxon>Betaproteobacteria</taxon>
        <taxon>Burkholderiales</taxon>
        <taxon>Comamonadaceae</taxon>
        <taxon>Ramlibacter</taxon>
    </lineage>
</organism>
<evidence type="ECO:0000313" key="1">
    <source>
        <dbReference type="EMBL" id="MBL0419116.1"/>
    </source>
</evidence>
<comment type="caution">
    <text evidence="1">The sequence shown here is derived from an EMBL/GenBank/DDBJ whole genome shotgun (WGS) entry which is preliminary data.</text>
</comment>
<name>A0A936ZJY6_9BURK</name>
<dbReference type="Proteomes" id="UP000613011">
    <property type="component" value="Unassembled WGS sequence"/>
</dbReference>
<sequence length="160" mass="17659">MIRRREFGVAAFAAGAALWTARANATHGWEAYDTARPLYLEGPVAVLHWFGPHPHLELLHRPGYAIPPDLPGRPIPRQQEAIDLGRVLRSAAVPVAPEGRWRIELAELHRLVRWGVERPMIGTRLGVIGYAGPPVTGTPTLRAELLFVGDKAYPMRSDPA</sequence>